<evidence type="ECO:0000313" key="2">
    <source>
        <dbReference type="EMBL" id="QEL55825.1"/>
    </source>
</evidence>
<dbReference type="InterPro" id="IPR021267">
    <property type="entry name" value="DUF2844"/>
</dbReference>
<dbReference type="AlphaFoldDB" id="A0A5C1DG97"/>
<feature type="chain" id="PRO_5022719760" evidence="1">
    <location>
        <begin position="21"/>
        <end position="148"/>
    </location>
</feature>
<dbReference type="KEGG" id="chrm:FYK34_09705"/>
<dbReference type="RefSeq" id="WP_149296183.1">
    <property type="nucleotide sequence ID" value="NZ_CP043473.1"/>
</dbReference>
<evidence type="ECO:0000313" key="3">
    <source>
        <dbReference type="Proteomes" id="UP000322079"/>
    </source>
</evidence>
<keyword evidence="1" id="KW-0732">Signal</keyword>
<dbReference type="EMBL" id="CP043473">
    <property type="protein sequence ID" value="QEL55825.1"/>
    <property type="molecule type" value="Genomic_DNA"/>
</dbReference>
<proteinExistence type="predicted"/>
<accession>A0A5C1DG97</accession>
<dbReference type="Pfam" id="PF11005">
    <property type="entry name" value="DUF2844"/>
    <property type="match status" value="1"/>
</dbReference>
<keyword evidence="3" id="KW-1185">Reference proteome</keyword>
<evidence type="ECO:0000256" key="1">
    <source>
        <dbReference type="SAM" id="SignalP"/>
    </source>
</evidence>
<protein>
    <submittedName>
        <fullName evidence="2">DUF2844 domain-containing protein</fullName>
    </submittedName>
</protein>
<feature type="signal peptide" evidence="1">
    <location>
        <begin position="1"/>
        <end position="20"/>
    </location>
</feature>
<gene>
    <name evidence="2" type="ORF">FYK34_09705</name>
</gene>
<name>A0A5C1DG97_9NEIS</name>
<reference evidence="2 3" key="1">
    <citation type="submission" date="2019-08" db="EMBL/GenBank/DDBJ databases">
        <title>Chromobacterium paludis, a novel bacterium isolated from a Maryland marsh pond.</title>
        <authorList>
            <person name="Blackburn M.B."/>
            <person name="Gundersen-Rindal D.E."/>
        </authorList>
    </citation>
    <scope>NUCLEOTIDE SEQUENCE [LARGE SCALE GENOMIC DNA]</scope>
    <source>
        <strain evidence="3">IIBBL 257-1</strain>
    </source>
</reference>
<sequence>MKPSFRITFLLALAVPAAHAALGQKLQTPVANRSSQAILAMRPAAAAAYSVRLDVDEADRQIKQYAAADGTVFAVAWRGKSHPNLSQWLGDYFPAFQRAQRQNRSGLNVMRGQVGSFFVHSYGRMGAFQGLAYDAALLPAGVTPDQLK</sequence>
<dbReference type="Proteomes" id="UP000322079">
    <property type="component" value="Chromosome"/>
</dbReference>
<organism evidence="2 3">
    <name type="scientific">Chromobacterium paludis</name>
    <dbReference type="NCBI Taxonomy" id="2605945"/>
    <lineage>
        <taxon>Bacteria</taxon>
        <taxon>Pseudomonadati</taxon>
        <taxon>Pseudomonadota</taxon>
        <taxon>Betaproteobacteria</taxon>
        <taxon>Neisseriales</taxon>
        <taxon>Chromobacteriaceae</taxon>
        <taxon>Chromobacterium</taxon>
    </lineage>
</organism>